<comment type="subcellular location">
    <subcellularLocation>
        <location evidence="1">Cell membrane</location>
        <topology evidence="1">Multi-pass membrane protein</topology>
    </subcellularLocation>
</comment>
<feature type="transmembrane region" description="Helical" evidence="7">
    <location>
        <begin position="138"/>
        <end position="163"/>
    </location>
</feature>
<dbReference type="EMBL" id="FOOG01000025">
    <property type="protein sequence ID" value="SFG14612.1"/>
    <property type="molecule type" value="Genomic_DNA"/>
</dbReference>
<dbReference type="InterPro" id="IPR032816">
    <property type="entry name" value="VTT_dom"/>
</dbReference>
<dbReference type="InterPro" id="IPR051311">
    <property type="entry name" value="DedA_domain"/>
</dbReference>
<evidence type="ECO:0000256" key="3">
    <source>
        <dbReference type="ARBA" id="ARBA00022475"/>
    </source>
</evidence>
<dbReference type="RefSeq" id="WP_089752470.1">
    <property type="nucleotide sequence ID" value="NZ_FOOG01000025.1"/>
</dbReference>
<evidence type="ECO:0000259" key="8">
    <source>
        <dbReference type="Pfam" id="PF09335"/>
    </source>
</evidence>
<dbReference type="PANTHER" id="PTHR42709:SF6">
    <property type="entry name" value="UNDECAPRENYL PHOSPHATE TRANSPORTER A"/>
    <property type="match status" value="1"/>
</dbReference>
<feature type="transmembrane region" description="Helical" evidence="7">
    <location>
        <begin position="48"/>
        <end position="71"/>
    </location>
</feature>
<feature type="transmembrane region" description="Helical" evidence="7">
    <location>
        <begin position="175"/>
        <end position="196"/>
    </location>
</feature>
<proteinExistence type="inferred from homology"/>
<evidence type="ECO:0000313" key="10">
    <source>
        <dbReference type="Proteomes" id="UP000198897"/>
    </source>
</evidence>
<name>A0A1I2PEM9_9BACI</name>
<evidence type="ECO:0000313" key="9">
    <source>
        <dbReference type="EMBL" id="SFG14612.1"/>
    </source>
</evidence>
<comment type="similarity">
    <text evidence="2">Belongs to the DedA family.</text>
</comment>
<evidence type="ECO:0000256" key="2">
    <source>
        <dbReference type="ARBA" id="ARBA00010792"/>
    </source>
</evidence>
<evidence type="ECO:0000256" key="6">
    <source>
        <dbReference type="ARBA" id="ARBA00023136"/>
    </source>
</evidence>
<dbReference type="GO" id="GO:0005886">
    <property type="term" value="C:plasma membrane"/>
    <property type="evidence" value="ECO:0007669"/>
    <property type="project" value="UniProtKB-SubCell"/>
</dbReference>
<keyword evidence="3" id="KW-1003">Cell membrane</keyword>
<dbReference type="Proteomes" id="UP000198897">
    <property type="component" value="Unassembled WGS sequence"/>
</dbReference>
<keyword evidence="4 7" id="KW-0812">Transmembrane</keyword>
<dbReference type="Pfam" id="PF09335">
    <property type="entry name" value="VTT_dom"/>
    <property type="match status" value="1"/>
</dbReference>
<keyword evidence="5 7" id="KW-1133">Transmembrane helix</keyword>
<evidence type="ECO:0000256" key="7">
    <source>
        <dbReference type="SAM" id="Phobius"/>
    </source>
</evidence>
<protein>
    <submittedName>
        <fullName evidence="9">Membrane protein DedA, SNARE-associated domain</fullName>
    </submittedName>
</protein>
<reference evidence="10" key="1">
    <citation type="submission" date="2016-10" db="EMBL/GenBank/DDBJ databases">
        <authorList>
            <person name="Varghese N."/>
            <person name="Submissions S."/>
        </authorList>
    </citation>
    <scope>NUCLEOTIDE SEQUENCE [LARGE SCALE GENOMIC DNA]</scope>
    <source>
        <strain evidence="10">FP5</strain>
    </source>
</reference>
<feature type="transmembrane region" description="Helical" evidence="7">
    <location>
        <begin position="12"/>
        <end position="36"/>
    </location>
</feature>
<dbReference type="PANTHER" id="PTHR42709">
    <property type="entry name" value="ALKALINE PHOSPHATASE LIKE PROTEIN"/>
    <property type="match status" value="1"/>
</dbReference>
<organism evidence="9 10">
    <name type="scientific">Halobacillus alkaliphilus</name>
    <dbReference type="NCBI Taxonomy" id="396056"/>
    <lineage>
        <taxon>Bacteria</taxon>
        <taxon>Bacillati</taxon>
        <taxon>Bacillota</taxon>
        <taxon>Bacilli</taxon>
        <taxon>Bacillales</taxon>
        <taxon>Bacillaceae</taxon>
        <taxon>Halobacillus</taxon>
    </lineage>
</organism>
<accession>A0A1I2PEM9</accession>
<gene>
    <name evidence="9" type="ORF">SAMN05216353_1256</name>
</gene>
<keyword evidence="6 7" id="KW-0472">Membrane</keyword>
<evidence type="ECO:0000256" key="1">
    <source>
        <dbReference type="ARBA" id="ARBA00004651"/>
    </source>
</evidence>
<keyword evidence="10" id="KW-1185">Reference proteome</keyword>
<dbReference type="AlphaFoldDB" id="A0A1I2PEM9"/>
<evidence type="ECO:0000256" key="5">
    <source>
        <dbReference type="ARBA" id="ARBA00022989"/>
    </source>
</evidence>
<evidence type="ECO:0000256" key="4">
    <source>
        <dbReference type="ARBA" id="ARBA00022692"/>
    </source>
</evidence>
<dbReference type="OrthoDB" id="9813426at2"/>
<sequence length="203" mass="22432">MADWITEFMSHYGYAGIFIMMAVENIFPPIPSEVILPFSGFMTQAANLSIAGVIVVSTTGSLAGAVVLYGIGSLMDVEKLESFVERHGHRLRIKKEDVRRVESWFQRYGIWAVLLGRMVPLVRSLISLPAGMANMKLSLFLLFTILGTLAWNTILILVGALMGESWNEISRLLEVYSTITYIGLGTGCALLAFIIIRKKILSA</sequence>
<feature type="domain" description="VTT" evidence="8">
    <location>
        <begin position="30"/>
        <end position="160"/>
    </location>
</feature>